<evidence type="ECO:0000256" key="2">
    <source>
        <dbReference type="ARBA" id="ARBA00022801"/>
    </source>
</evidence>
<dbReference type="Pfam" id="PF00293">
    <property type="entry name" value="NUDIX"/>
    <property type="match status" value="1"/>
</dbReference>
<evidence type="ECO:0000256" key="3">
    <source>
        <dbReference type="RuleBase" id="RU003476"/>
    </source>
</evidence>
<dbReference type="Gene3D" id="3.90.79.10">
    <property type="entry name" value="Nucleoside Triphosphate Pyrophosphohydrolase"/>
    <property type="match status" value="1"/>
</dbReference>
<name>A0A2U2MWM0_9GAMM</name>
<protein>
    <recommendedName>
        <fullName evidence="4">Nudix hydrolase domain-containing protein</fullName>
    </recommendedName>
</protein>
<dbReference type="InterPro" id="IPR020476">
    <property type="entry name" value="Nudix_hydrolase"/>
</dbReference>
<dbReference type="PANTHER" id="PTHR43046:SF2">
    <property type="entry name" value="8-OXO-DGTP DIPHOSPHATASE-RELATED"/>
    <property type="match status" value="1"/>
</dbReference>
<evidence type="ECO:0000256" key="1">
    <source>
        <dbReference type="ARBA" id="ARBA00001946"/>
    </source>
</evidence>
<evidence type="ECO:0000313" key="5">
    <source>
        <dbReference type="EMBL" id="PWG61257.1"/>
    </source>
</evidence>
<dbReference type="InterPro" id="IPR020084">
    <property type="entry name" value="NUDIX_hydrolase_CS"/>
</dbReference>
<organism evidence="5 6">
    <name type="scientific">Sediminicurvatus halobius</name>
    <dbReference type="NCBI Taxonomy" id="2182432"/>
    <lineage>
        <taxon>Bacteria</taxon>
        <taxon>Pseudomonadati</taxon>
        <taxon>Pseudomonadota</taxon>
        <taxon>Gammaproteobacteria</taxon>
        <taxon>Chromatiales</taxon>
        <taxon>Ectothiorhodospiraceae</taxon>
        <taxon>Sediminicurvatus</taxon>
    </lineage>
</organism>
<dbReference type="OrthoDB" id="9787476at2"/>
<dbReference type="Proteomes" id="UP000245474">
    <property type="component" value="Unassembled WGS sequence"/>
</dbReference>
<comment type="cofactor">
    <cofactor evidence="1">
        <name>Mg(2+)</name>
        <dbReference type="ChEBI" id="CHEBI:18420"/>
    </cofactor>
</comment>
<dbReference type="AlphaFoldDB" id="A0A2U2MWM0"/>
<keyword evidence="2 3" id="KW-0378">Hydrolase</keyword>
<dbReference type="InterPro" id="IPR000086">
    <property type="entry name" value="NUDIX_hydrolase_dom"/>
</dbReference>
<dbReference type="PANTHER" id="PTHR43046">
    <property type="entry name" value="GDP-MANNOSE MANNOSYL HYDROLASE"/>
    <property type="match status" value="1"/>
</dbReference>
<feature type="domain" description="Nudix hydrolase" evidence="4">
    <location>
        <begin position="44"/>
        <end position="176"/>
    </location>
</feature>
<proteinExistence type="inferred from homology"/>
<dbReference type="GO" id="GO:0016787">
    <property type="term" value="F:hydrolase activity"/>
    <property type="evidence" value="ECO:0007669"/>
    <property type="project" value="UniProtKB-KW"/>
</dbReference>
<accession>A0A2U2MWM0</accession>
<dbReference type="InterPro" id="IPR015797">
    <property type="entry name" value="NUDIX_hydrolase-like_dom_sf"/>
</dbReference>
<dbReference type="PROSITE" id="PS00893">
    <property type="entry name" value="NUDIX_BOX"/>
    <property type="match status" value="1"/>
</dbReference>
<comment type="similarity">
    <text evidence="3">Belongs to the Nudix hydrolase family.</text>
</comment>
<dbReference type="SUPFAM" id="SSF55811">
    <property type="entry name" value="Nudix"/>
    <property type="match status" value="1"/>
</dbReference>
<keyword evidence="6" id="KW-1185">Reference proteome</keyword>
<dbReference type="PRINTS" id="PR00502">
    <property type="entry name" value="NUDIXFAMILY"/>
</dbReference>
<sequence>MAAAADPSGPAGSGAAYRGLLPRPIVACRRQRRPAAGPATMTVGRFLAGIAALLEAPDGRVLLLRRAHHRDYAPGAWECITGRLEQGEGFEDALRREVREETGLAAEPVALLGTAHFHRGPADADHELVGVTYLCRVPAAVPPRLSPEHDAARWVDAEGAQALLTAEDPATRWMRRVVARWQGHAPAGTLELG</sequence>
<dbReference type="EMBL" id="QFFI01000042">
    <property type="protein sequence ID" value="PWG61257.1"/>
    <property type="molecule type" value="Genomic_DNA"/>
</dbReference>
<evidence type="ECO:0000313" key="6">
    <source>
        <dbReference type="Proteomes" id="UP000245474"/>
    </source>
</evidence>
<reference evidence="5 6" key="1">
    <citation type="submission" date="2018-05" db="EMBL/GenBank/DDBJ databases">
        <title>Spiribacter halobius sp. nov., a moderately halophilic bacterium isolated from marine solar saltern.</title>
        <authorList>
            <person name="Zheng W.-S."/>
            <person name="Lu D.-C."/>
            <person name="Du Z.-J."/>
        </authorList>
    </citation>
    <scope>NUCLEOTIDE SEQUENCE [LARGE SCALE GENOMIC DNA]</scope>
    <source>
        <strain evidence="5 6">E85</strain>
    </source>
</reference>
<gene>
    <name evidence="5" type="ORF">DEM34_17450</name>
</gene>
<comment type="caution">
    <text evidence="5">The sequence shown here is derived from an EMBL/GenBank/DDBJ whole genome shotgun (WGS) entry which is preliminary data.</text>
</comment>
<dbReference type="PROSITE" id="PS51462">
    <property type="entry name" value="NUDIX"/>
    <property type="match status" value="1"/>
</dbReference>
<evidence type="ECO:0000259" key="4">
    <source>
        <dbReference type="PROSITE" id="PS51462"/>
    </source>
</evidence>